<evidence type="ECO:0000256" key="1">
    <source>
        <dbReference type="SAM" id="Phobius"/>
    </source>
</evidence>
<organism evidence="2 3">
    <name type="scientific">Bacillus thuringiensis</name>
    <dbReference type="NCBI Taxonomy" id="1428"/>
    <lineage>
        <taxon>Bacteria</taxon>
        <taxon>Bacillati</taxon>
        <taxon>Bacillota</taxon>
        <taxon>Bacilli</taxon>
        <taxon>Bacillales</taxon>
        <taxon>Bacillaceae</taxon>
        <taxon>Bacillus</taxon>
        <taxon>Bacillus cereus group</taxon>
    </lineage>
</organism>
<dbReference type="EMBL" id="NTYF01000023">
    <property type="protein sequence ID" value="PER55813.1"/>
    <property type="molecule type" value="Genomic_DNA"/>
</dbReference>
<reference evidence="2 3" key="1">
    <citation type="submission" date="2017-09" db="EMBL/GenBank/DDBJ databases">
        <title>Large-scale bioinformatics analysis of Bacillus genomes uncovers conserved roles of natural products in bacterial physiology.</title>
        <authorList>
            <consortium name="Agbiome Team Llc"/>
            <person name="Bleich R.M."/>
            <person name="Kirk G.J."/>
            <person name="Santa Maria K.C."/>
            <person name="Allen S.E."/>
            <person name="Farag S."/>
            <person name="Shank E.A."/>
            <person name="Bowers A."/>
        </authorList>
    </citation>
    <scope>NUCLEOTIDE SEQUENCE [LARGE SCALE GENOMIC DNA]</scope>
    <source>
        <strain evidence="2 3">AFS005140</strain>
    </source>
</reference>
<name>A0ABD6SFU9_BACTU</name>
<proteinExistence type="predicted"/>
<gene>
    <name evidence="2" type="ORF">CN495_08665</name>
</gene>
<accession>A0ABD6SFU9</accession>
<evidence type="ECO:0000313" key="3">
    <source>
        <dbReference type="Proteomes" id="UP000219897"/>
    </source>
</evidence>
<dbReference type="Proteomes" id="UP000219897">
    <property type="component" value="Unassembled WGS sequence"/>
</dbReference>
<dbReference type="AlphaFoldDB" id="A0ABD6SFU9"/>
<evidence type="ECO:0000313" key="2">
    <source>
        <dbReference type="EMBL" id="PER55813.1"/>
    </source>
</evidence>
<keyword evidence="1" id="KW-0472">Membrane</keyword>
<comment type="caution">
    <text evidence="2">The sequence shown here is derived from an EMBL/GenBank/DDBJ whole genome shotgun (WGS) entry which is preliminary data.</text>
</comment>
<feature type="transmembrane region" description="Helical" evidence="1">
    <location>
        <begin position="6"/>
        <end position="26"/>
    </location>
</feature>
<protein>
    <submittedName>
        <fullName evidence="2">Uncharacterized protein</fullName>
    </submittedName>
</protein>
<keyword evidence="1" id="KW-1133">Transmembrane helix</keyword>
<keyword evidence="1" id="KW-0812">Transmembrane</keyword>
<sequence>MERKEFGLFVLVTVGLIFGLGGYMHYQNEKMVQGMSKEFSERFRGEDKQATVLGKEEKDAGMDIDMVVSASPMFISGMTIPMTTTTSSVSGGGKDYYLKVDVEGKEYTVKVGKERYESMKIGETLTVVDGDNVIWAK</sequence>